<sequence length="159" mass="17670">MTTDIGTHELEMLRREAAVRRVIEGYADAVTRRDVATYAAMYAPDAVWTIGPPVDQRIEGRDAIVAELSSQISRLDFFLFTVSNIVVSVHDEIAHSRATVHELGRAAEGAPPGLAAMNLYALYDDELRRDGDRWVFAARRYSILYLDTDAPAGQSFPIT</sequence>
<reference evidence="3 4" key="1">
    <citation type="submission" date="2016-12" db="EMBL/GenBank/DDBJ databases">
        <title>The new phylogeny of genus Mycobacterium.</title>
        <authorList>
            <person name="Tortoli E."/>
            <person name="Trovato A."/>
            <person name="Cirillo D.M."/>
        </authorList>
    </citation>
    <scope>NUCLEOTIDE SEQUENCE [LARGE SCALE GENOMIC DNA]</scope>
    <source>
        <strain evidence="3 4">DSM 44624</strain>
    </source>
</reference>
<dbReference type="AlphaFoldDB" id="A0A7I7WD12"/>
<evidence type="ECO:0000313" key="5">
    <source>
        <dbReference type="Proteomes" id="UP000467379"/>
    </source>
</evidence>
<dbReference type="EMBL" id="MVHM01000002">
    <property type="protein sequence ID" value="ORA40329.1"/>
    <property type="molecule type" value="Genomic_DNA"/>
</dbReference>
<dbReference type="Gene3D" id="3.10.450.50">
    <property type="match status" value="1"/>
</dbReference>
<keyword evidence="2" id="KW-0614">Plasmid</keyword>
<dbReference type="SUPFAM" id="SSF54427">
    <property type="entry name" value="NTF2-like"/>
    <property type="match status" value="1"/>
</dbReference>
<geneLocation type="plasmid" evidence="2 5">
    <name>pJCM12687</name>
</geneLocation>
<dbReference type="Proteomes" id="UP000467379">
    <property type="component" value="Plasmid pJCM12687"/>
</dbReference>
<dbReference type="RefSeq" id="WP_083130722.1">
    <property type="nucleotide sequence ID" value="NZ_AP022607.1"/>
</dbReference>
<evidence type="ECO:0000313" key="3">
    <source>
        <dbReference type="EMBL" id="ORA40329.1"/>
    </source>
</evidence>
<proteinExistence type="predicted"/>
<evidence type="ECO:0000313" key="2">
    <source>
        <dbReference type="EMBL" id="BBZ14812.1"/>
    </source>
</evidence>
<gene>
    <name evidence="3" type="ORF">BST20_07220</name>
    <name evidence="2" type="ORF">MBRA_50070</name>
</gene>
<evidence type="ECO:0000313" key="4">
    <source>
        <dbReference type="Proteomes" id="UP000192441"/>
    </source>
</evidence>
<dbReference type="Proteomes" id="UP000192441">
    <property type="component" value="Unassembled WGS sequence"/>
</dbReference>
<reference evidence="2 5" key="2">
    <citation type="journal article" date="2019" name="Emerg. Microbes Infect.">
        <title>Comprehensive subspecies identification of 175 nontuberculous mycobacteria species based on 7547 genomic profiles.</title>
        <authorList>
            <person name="Matsumoto Y."/>
            <person name="Kinjo T."/>
            <person name="Motooka D."/>
            <person name="Nabeya D."/>
            <person name="Jung N."/>
            <person name="Uechi K."/>
            <person name="Horii T."/>
            <person name="Iida T."/>
            <person name="Fujita J."/>
            <person name="Nakamura S."/>
        </authorList>
    </citation>
    <scope>NUCLEOTIDE SEQUENCE [LARGE SCALE GENOMIC DNA]</scope>
    <source>
        <strain evidence="2 5">JCM 12687</strain>
        <plasmid evidence="2">pJCM12687</plasmid>
    </source>
</reference>
<feature type="domain" description="SnoaL-like" evidence="1">
    <location>
        <begin position="12"/>
        <end position="140"/>
    </location>
</feature>
<dbReference type="InterPro" id="IPR037401">
    <property type="entry name" value="SnoaL-like"/>
</dbReference>
<accession>A0A7I7WD12</accession>
<protein>
    <submittedName>
        <fullName evidence="3">DUF4440 domain-containing protein</fullName>
    </submittedName>
</protein>
<dbReference type="InterPro" id="IPR032710">
    <property type="entry name" value="NTF2-like_dom_sf"/>
</dbReference>
<name>A0A7I7WD12_9MYCO</name>
<evidence type="ECO:0000259" key="1">
    <source>
        <dbReference type="Pfam" id="PF13577"/>
    </source>
</evidence>
<dbReference type="Pfam" id="PF13577">
    <property type="entry name" value="SnoaL_4"/>
    <property type="match status" value="1"/>
</dbReference>
<dbReference type="EMBL" id="AP022607">
    <property type="protein sequence ID" value="BBZ14812.1"/>
    <property type="molecule type" value="Genomic_DNA"/>
</dbReference>
<organism evidence="3 4">
    <name type="scientific">Mycobacterium branderi</name>
    <dbReference type="NCBI Taxonomy" id="43348"/>
    <lineage>
        <taxon>Bacteria</taxon>
        <taxon>Bacillati</taxon>
        <taxon>Actinomycetota</taxon>
        <taxon>Actinomycetes</taxon>
        <taxon>Mycobacteriales</taxon>
        <taxon>Mycobacteriaceae</taxon>
        <taxon>Mycobacterium</taxon>
    </lineage>
</organism>
<keyword evidence="5" id="KW-1185">Reference proteome</keyword>
<dbReference type="OrthoDB" id="4621984at2"/>
<reference evidence="2" key="3">
    <citation type="submission" date="2020-02" db="EMBL/GenBank/DDBJ databases">
        <authorList>
            <person name="Matsumoto Y."/>
            <person name="Motooka D."/>
            <person name="Nakamura S."/>
        </authorList>
    </citation>
    <scope>NUCLEOTIDE SEQUENCE</scope>
    <source>
        <strain evidence="2">JCM 12687</strain>
        <plasmid evidence="2">pJCM12687</plasmid>
    </source>
</reference>